<feature type="compositionally biased region" description="Basic and acidic residues" evidence="1">
    <location>
        <begin position="103"/>
        <end position="114"/>
    </location>
</feature>
<sequence>MTNNPKLNDLQLILLSTATQRDDGGLFPVVDSIAKDEDRVRKAVQFLLKRSLVEEGPATDRRFAWREQDDQPIAVFITAAGRCLMDRTADGAEPHAGDGSTPKNEKNSVQEVRKGSKKELVLGLLRRPDGATLHDLVTATGWLPHTTRAALTGLRKKGHVVEKTKRDDATCYRIAEVA</sequence>
<keyword evidence="3" id="KW-1185">Reference proteome</keyword>
<dbReference type="RefSeq" id="WP_187708624.1">
    <property type="nucleotide sequence ID" value="NZ_CP060782.1"/>
</dbReference>
<accession>A0ABX6T7X6</accession>
<dbReference type="EMBL" id="CP060782">
    <property type="protein sequence ID" value="QNP45669.1"/>
    <property type="molecule type" value="Genomic_DNA"/>
</dbReference>
<gene>
    <name evidence="2" type="ORF">H9L14_14275</name>
</gene>
<evidence type="ECO:0000313" key="2">
    <source>
        <dbReference type="EMBL" id="QNP45669.1"/>
    </source>
</evidence>
<evidence type="ECO:0000313" key="3">
    <source>
        <dbReference type="Proteomes" id="UP000516105"/>
    </source>
</evidence>
<organism evidence="2 3">
    <name type="scientific">Sphingomonas sediminicola</name>
    <dbReference type="NCBI Taxonomy" id="386874"/>
    <lineage>
        <taxon>Bacteria</taxon>
        <taxon>Pseudomonadati</taxon>
        <taxon>Pseudomonadota</taxon>
        <taxon>Alphaproteobacteria</taxon>
        <taxon>Sphingomonadales</taxon>
        <taxon>Sphingomonadaceae</taxon>
        <taxon>Sphingomonas</taxon>
    </lineage>
</organism>
<evidence type="ECO:0000256" key="1">
    <source>
        <dbReference type="SAM" id="MobiDB-lite"/>
    </source>
</evidence>
<feature type="region of interest" description="Disordered" evidence="1">
    <location>
        <begin position="89"/>
        <end position="114"/>
    </location>
</feature>
<dbReference type="InterPro" id="IPR021880">
    <property type="entry name" value="DUF3489"/>
</dbReference>
<reference evidence="2 3" key="1">
    <citation type="submission" date="2020-08" db="EMBL/GenBank/DDBJ databases">
        <title>Genome sequence of Sphingomonas sediminicola KACC 15039T.</title>
        <authorList>
            <person name="Hyun D.-W."/>
            <person name="Bae J.-W."/>
        </authorList>
    </citation>
    <scope>NUCLEOTIDE SEQUENCE [LARGE SCALE GENOMIC DNA]</scope>
    <source>
        <strain evidence="2 3">KACC 15039</strain>
    </source>
</reference>
<dbReference type="Proteomes" id="UP000516105">
    <property type="component" value="Chromosome"/>
</dbReference>
<protein>
    <submittedName>
        <fullName evidence="2">DUF3489 domain-containing protein</fullName>
    </submittedName>
</protein>
<name>A0ABX6T7X6_9SPHN</name>
<dbReference type="Pfam" id="PF11994">
    <property type="entry name" value="DUF3489"/>
    <property type="match status" value="1"/>
</dbReference>
<proteinExistence type="predicted"/>